<dbReference type="Gene3D" id="1.10.10.10">
    <property type="entry name" value="Winged helix-like DNA-binding domain superfamily/Winged helix DNA-binding domain"/>
    <property type="match status" value="1"/>
</dbReference>
<dbReference type="GO" id="GO:0006355">
    <property type="term" value="P:regulation of DNA-templated transcription"/>
    <property type="evidence" value="ECO:0007669"/>
    <property type="project" value="InterPro"/>
</dbReference>
<dbReference type="SUPFAM" id="SSF48452">
    <property type="entry name" value="TPR-like"/>
    <property type="match status" value="1"/>
</dbReference>
<dbReference type="InterPro" id="IPR051677">
    <property type="entry name" value="AfsR-DnrI-RedD_regulator"/>
</dbReference>
<dbReference type="InterPro" id="IPR016032">
    <property type="entry name" value="Sig_transdc_resp-reg_C-effctor"/>
</dbReference>
<reference evidence="7 8" key="1">
    <citation type="submission" date="2019-07" db="EMBL/GenBank/DDBJ databases">
        <title>R&amp;d 2014.</title>
        <authorList>
            <person name="Klenk H.-P."/>
        </authorList>
    </citation>
    <scope>NUCLEOTIDE SEQUENCE [LARGE SCALE GENOMIC DNA]</scope>
    <source>
        <strain evidence="7 8">DSM 45764</strain>
    </source>
</reference>
<dbReference type="EMBL" id="VLKF01000001">
    <property type="protein sequence ID" value="TWH72903.1"/>
    <property type="molecule type" value="Genomic_DNA"/>
</dbReference>
<dbReference type="GO" id="GO:0003677">
    <property type="term" value="F:DNA binding"/>
    <property type="evidence" value="ECO:0007669"/>
    <property type="project" value="UniProtKB-UniRule"/>
</dbReference>
<dbReference type="AlphaFoldDB" id="A0A562IQA3"/>
<evidence type="ECO:0000256" key="4">
    <source>
        <dbReference type="ARBA" id="ARBA00023163"/>
    </source>
</evidence>
<name>A0A562IQA3_9ACTN</name>
<dbReference type="OrthoDB" id="134712at2"/>
<dbReference type="InterPro" id="IPR001867">
    <property type="entry name" value="OmpR/PhoB-type_DNA-bd"/>
</dbReference>
<dbReference type="SMART" id="SM01043">
    <property type="entry name" value="BTAD"/>
    <property type="match status" value="1"/>
</dbReference>
<evidence type="ECO:0000313" key="7">
    <source>
        <dbReference type="EMBL" id="TWH72903.1"/>
    </source>
</evidence>
<sequence length="642" mass="67198">MSLSVGVLGPVTAWADGDPVHLGGPRHRELLARLVVAHGRVVPVDLLVDALWESPPDGAVAAVRTFVAALRRALEPDRPPRTPPRVLVTEGRGYALRVATDADAFTAAVERAAASPPPSALSVLEASLASWRGPAYADAGDRPWLRPERRRLTELHSTVVERVAAARLDLGRPADAVPDLDAHITAHPWREEGWRLLALALYRSGRRPDALAVLRRARTRLVDELGLDPSEQLAALEDDVLRQAPALQPPDDPWARATASWGRSAGPRARLEATVGLLRSLSRTGAEGLTAVREQRLAAIAAAEELGDPRLTARVVGDLDVPGVWTRSDDPEQAAALVAAAERALPAADSDAVRVRLLTTVAVESRGLPGTRGAAAGREAERLARASGDPALLAAALGGRTLQVFDRCGRAADRDALGAELVELASRHGLTDHLVLGHLVRMQARSARGDLTGAGAHADLLDRLAVAHDRPLVGVFTGGWRALRAAVDGSPGAEEAFRTAAQLRRHSGMPGVEEGLLPLTLACLQVWRGEPVTPAGPAGPWAPWLEPHLLLAAGRPAAAVVAALPDPPPGLLMEALWVLAGSAALAVDDAAVLARARDALAPAAGELAGAGSGMLTAGPVADHLAEWDRRLGAGGRAAAVHR</sequence>
<accession>A0A562IQA3</accession>
<keyword evidence="2" id="KW-0805">Transcription regulation</keyword>
<evidence type="ECO:0000256" key="5">
    <source>
        <dbReference type="PROSITE-ProRule" id="PRU01091"/>
    </source>
</evidence>
<dbReference type="SMART" id="SM00862">
    <property type="entry name" value="Trans_reg_C"/>
    <property type="match status" value="1"/>
</dbReference>
<dbReference type="CDD" id="cd15831">
    <property type="entry name" value="BTAD"/>
    <property type="match status" value="1"/>
</dbReference>
<organism evidence="7 8">
    <name type="scientific">Modestobacter roseus</name>
    <dbReference type="NCBI Taxonomy" id="1181884"/>
    <lineage>
        <taxon>Bacteria</taxon>
        <taxon>Bacillati</taxon>
        <taxon>Actinomycetota</taxon>
        <taxon>Actinomycetes</taxon>
        <taxon>Geodermatophilales</taxon>
        <taxon>Geodermatophilaceae</taxon>
        <taxon>Modestobacter</taxon>
    </lineage>
</organism>
<evidence type="ECO:0000259" key="6">
    <source>
        <dbReference type="PROSITE" id="PS51755"/>
    </source>
</evidence>
<feature type="domain" description="OmpR/PhoB-type" evidence="6">
    <location>
        <begin position="1"/>
        <end position="98"/>
    </location>
</feature>
<evidence type="ECO:0000313" key="8">
    <source>
        <dbReference type="Proteomes" id="UP000321490"/>
    </source>
</evidence>
<proteinExistence type="inferred from homology"/>
<keyword evidence="4" id="KW-0804">Transcription</keyword>
<dbReference type="Pfam" id="PF03704">
    <property type="entry name" value="BTAD"/>
    <property type="match status" value="1"/>
</dbReference>
<keyword evidence="3 5" id="KW-0238">DNA-binding</keyword>
<dbReference type="PANTHER" id="PTHR35807:SF1">
    <property type="entry name" value="TRANSCRIPTIONAL REGULATOR REDD"/>
    <property type="match status" value="1"/>
</dbReference>
<protein>
    <submittedName>
        <fullName evidence="7">DNA-binding SARP family transcriptional activator</fullName>
    </submittedName>
</protein>
<dbReference type="Pfam" id="PF00486">
    <property type="entry name" value="Trans_reg_C"/>
    <property type="match status" value="1"/>
</dbReference>
<comment type="caution">
    <text evidence="7">The sequence shown here is derived from an EMBL/GenBank/DDBJ whole genome shotgun (WGS) entry which is preliminary data.</text>
</comment>
<dbReference type="SUPFAM" id="SSF46894">
    <property type="entry name" value="C-terminal effector domain of the bipartite response regulators"/>
    <property type="match status" value="1"/>
</dbReference>
<dbReference type="RefSeq" id="WP_153360916.1">
    <property type="nucleotide sequence ID" value="NZ_ML762498.1"/>
</dbReference>
<keyword evidence="8" id="KW-1185">Reference proteome</keyword>
<evidence type="ECO:0000256" key="2">
    <source>
        <dbReference type="ARBA" id="ARBA00023015"/>
    </source>
</evidence>
<evidence type="ECO:0000256" key="3">
    <source>
        <dbReference type="ARBA" id="ARBA00023125"/>
    </source>
</evidence>
<comment type="similarity">
    <text evidence="1">Belongs to the AfsR/DnrI/RedD regulatory family.</text>
</comment>
<dbReference type="InterPro" id="IPR005158">
    <property type="entry name" value="BTAD"/>
</dbReference>
<dbReference type="GO" id="GO:0000160">
    <property type="term" value="P:phosphorelay signal transduction system"/>
    <property type="evidence" value="ECO:0007669"/>
    <property type="project" value="InterPro"/>
</dbReference>
<gene>
    <name evidence="7" type="ORF">JD78_01426</name>
</gene>
<dbReference type="Gene3D" id="1.25.40.10">
    <property type="entry name" value="Tetratricopeptide repeat domain"/>
    <property type="match status" value="1"/>
</dbReference>
<dbReference type="PROSITE" id="PS51755">
    <property type="entry name" value="OMPR_PHOB"/>
    <property type="match status" value="1"/>
</dbReference>
<feature type="DNA-binding region" description="OmpR/PhoB-type" evidence="5">
    <location>
        <begin position="1"/>
        <end position="98"/>
    </location>
</feature>
<dbReference type="PANTHER" id="PTHR35807">
    <property type="entry name" value="TRANSCRIPTIONAL REGULATOR REDD-RELATED"/>
    <property type="match status" value="1"/>
</dbReference>
<dbReference type="InterPro" id="IPR036388">
    <property type="entry name" value="WH-like_DNA-bd_sf"/>
</dbReference>
<dbReference type="Proteomes" id="UP000321490">
    <property type="component" value="Unassembled WGS sequence"/>
</dbReference>
<evidence type="ECO:0000256" key="1">
    <source>
        <dbReference type="ARBA" id="ARBA00005820"/>
    </source>
</evidence>
<dbReference type="InterPro" id="IPR011990">
    <property type="entry name" value="TPR-like_helical_dom_sf"/>
</dbReference>